<reference evidence="3" key="1">
    <citation type="journal article" date="2019" name="Int. J. Syst. Evol. Microbiol.">
        <title>The Global Catalogue of Microorganisms (GCM) 10K type strain sequencing project: providing services to taxonomists for standard genome sequencing and annotation.</title>
        <authorList>
            <consortium name="The Broad Institute Genomics Platform"/>
            <consortium name="The Broad Institute Genome Sequencing Center for Infectious Disease"/>
            <person name="Wu L."/>
            <person name="Ma J."/>
        </authorList>
    </citation>
    <scope>NUCLEOTIDE SEQUENCE [LARGE SCALE GENOMIC DNA]</scope>
    <source>
        <strain evidence="3">JCM 17338</strain>
    </source>
</reference>
<dbReference type="Pfam" id="PF08534">
    <property type="entry name" value="Redoxin"/>
    <property type="match status" value="1"/>
</dbReference>
<dbReference type="CDD" id="cd02966">
    <property type="entry name" value="TlpA_like_family"/>
    <property type="match status" value="1"/>
</dbReference>
<dbReference type="PROSITE" id="PS51352">
    <property type="entry name" value="THIOREDOXIN_2"/>
    <property type="match status" value="1"/>
</dbReference>
<comment type="caution">
    <text evidence="2">The sequence shown here is derived from an EMBL/GenBank/DDBJ whole genome shotgun (WGS) entry which is preliminary data.</text>
</comment>
<name>A0ABP7QJA8_9SPHI</name>
<gene>
    <name evidence="2" type="ORF">GCM10022246_39080</name>
</gene>
<protein>
    <recommendedName>
        <fullName evidence="1">Thioredoxin domain-containing protein</fullName>
    </recommendedName>
</protein>
<dbReference type="Gene3D" id="3.40.30.10">
    <property type="entry name" value="Glutaredoxin"/>
    <property type="match status" value="1"/>
</dbReference>
<dbReference type="RefSeq" id="WP_344769763.1">
    <property type="nucleotide sequence ID" value="NZ_BAABAK010000020.1"/>
</dbReference>
<evidence type="ECO:0000313" key="2">
    <source>
        <dbReference type="EMBL" id="GAA3983347.1"/>
    </source>
</evidence>
<evidence type="ECO:0000313" key="3">
    <source>
        <dbReference type="Proteomes" id="UP001501081"/>
    </source>
</evidence>
<sequence length="192" mass="21885">MIFSLKFIKKNIFNTLFIAVLLLIVFVPDAKAFFLKGLMEIGFYSPEVKATKIEVGNLSGIKFKNVKGELVDLCELRGKVIFLNFWATWCPPCIAEMPSINKLYTHFKDDPNVIFIFADADGDLVKSGKFMTNRKFDMPVYKVESEIPEQIFSGALPTTVIFDKQGRISFMHEGIANYSSKKFVDFLNKLKI</sequence>
<accession>A0ABP7QJA8</accession>
<evidence type="ECO:0000259" key="1">
    <source>
        <dbReference type="PROSITE" id="PS51352"/>
    </source>
</evidence>
<dbReference type="PANTHER" id="PTHR42852">
    <property type="entry name" value="THIOL:DISULFIDE INTERCHANGE PROTEIN DSBE"/>
    <property type="match status" value="1"/>
</dbReference>
<organism evidence="2 3">
    <name type="scientific">Pedobacter ginsengiterrae</name>
    <dbReference type="NCBI Taxonomy" id="871696"/>
    <lineage>
        <taxon>Bacteria</taxon>
        <taxon>Pseudomonadati</taxon>
        <taxon>Bacteroidota</taxon>
        <taxon>Sphingobacteriia</taxon>
        <taxon>Sphingobacteriales</taxon>
        <taxon>Sphingobacteriaceae</taxon>
        <taxon>Pedobacter</taxon>
    </lineage>
</organism>
<dbReference type="SUPFAM" id="SSF52833">
    <property type="entry name" value="Thioredoxin-like"/>
    <property type="match status" value="1"/>
</dbReference>
<dbReference type="InterPro" id="IPR013740">
    <property type="entry name" value="Redoxin"/>
</dbReference>
<feature type="domain" description="Thioredoxin" evidence="1">
    <location>
        <begin position="39"/>
        <end position="192"/>
    </location>
</feature>
<dbReference type="Proteomes" id="UP001501081">
    <property type="component" value="Unassembled WGS sequence"/>
</dbReference>
<dbReference type="InterPro" id="IPR036249">
    <property type="entry name" value="Thioredoxin-like_sf"/>
</dbReference>
<dbReference type="InterPro" id="IPR013766">
    <property type="entry name" value="Thioredoxin_domain"/>
</dbReference>
<proteinExistence type="predicted"/>
<dbReference type="InterPro" id="IPR050553">
    <property type="entry name" value="Thioredoxin_ResA/DsbE_sf"/>
</dbReference>
<dbReference type="PANTHER" id="PTHR42852:SF17">
    <property type="entry name" value="THIOREDOXIN-LIKE PROTEIN HI_1115"/>
    <property type="match status" value="1"/>
</dbReference>
<dbReference type="EMBL" id="BAABAK010000020">
    <property type="protein sequence ID" value="GAA3983347.1"/>
    <property type="molecule type" value="Genomic_DNA"/>
</dbReference>
<keyword evidence="3" id="KW-1185">Reference proteome</keyword>